<feature type="non-terminal residue" evidence="4">
    <location>
        <position position="1"/>
    </location>
</feature>
<evidence type="ECO:0000313" key="4">
    <source>
        <dbReference type="EMBL" id="KAH9287751.1"/>
    </source>
</evidence>
<comment type="subcellular location">
    <subcellularLocation>
        <location evidence="1">Cytoplasm</location>
        <location evidence="1">P-body</location>
    </subcellularLocation>
</comment>
<feature type="region of interest" description="Disordered" evidence="3">
    <location>
        <begin position="477"/>
        <end position="505"/>
    </location>
</feature>
<evidence type="ECO:0008006" key="6">
    <source>
        <dbReference type="Google" id="ProtNLM"/>
    </source>
</evidence>
<dbReference type="GO" id="GO:0000932">
    <property type="term" value="C:P-body"/>
    <property type="evidence" value="ECO:0007669"/>
    <property type="project" value="UniProtKB-SubCell"/>
</dbReference>
<feature type="region of interest" description="Disordered" evidence="3">
    <location>
        <begin position="347"/>
        <end position="385"/>
    </location>
</feature>
<sequence>MDTFHETARAQLSDSGEDSKDQEAFAETRSAIARFDASQYAFFGKEVTQEVELGGLEEEDDTGQLGMLDDDEYGLASVCDRDEIEQSEALSEADDMLSSSFMKMNRISRETSLPGSFGDSELETRKYTSAPEWLRDGEVSNWLDPQILDTEIDKEGSKWWQTQQRSPLQATEPKPLYRHSSYPPPGWSGDQSFPPPSFSSYPQPSSHVLQNQPRHRSTPGQVSQVPLSCPPHMSHFPGPQPHLGGILPSMMPYGGGVSQFNTSAHVIGARPQQGLWLNQSNIRPGGPSGMMPNMMHQQMPQALLQQQRFQVMQAGVPHFSPMQTQQVFNSHPSPSMIHKFGETHLAVDFRDPRNSKSQQRGRQNQRTYQHSPDTNSSQSSRINSGWPQFRSKYMSAEEIESIVRMQLAATHSNDPYVDDYYHQAVQAKKSASSRGKNQFAPSYLRDLPSRTKAAAEPHAYLQVDALGRVPFSSIRRPRPLLEVDTPSTPNASGDNISEPKLSERPLEQEPMLAARIVIEDGLCLLLDVDDIDRLLQVSQPQDGGTQLKRRRQILLEGLATSLQLVDPLGSDKGGHSIGLAPKDDFVFLRLVSLPKGRKLLSKYLQLLTPGNELARIVSMAVFRHLRFLFGGLPSDSSPSATTTSLARTVAVCVSTMDLSSLSACIAAVVCSSEQPPLRPLGSSAGDGASVILKSVLERATELLTDPRAPQSRSNRNLWQASFDAFFGVLTKYCTNKYDSITQSLILTSGNATTISSAAAVAMSKEMPVELLRASLPHTNEQQRRLLLDFAQRSVPIGAFNSQSASGGHVSTASVPG</sequence>
<evidence type="ECO:0000313" key="5">
    <source>
        <dbReference type="Proteomes" id="UP000824469"/>
    </source>
</evidence>
<feature type="region of interest" description="Disordered" evidence="3">
    <location>
        <begin position="1"/>
        <end position="24"/>
    </location>
</feature>
<dbReference type="OMA" id="IANRSFW"/>
<feature type="compositionally biased region" description="Polar residues" evidence="3">
    <location>
        <begin position="355"/>
        <end position="385"/>
    </location>
</feature>
<dbReference type="GO" id="GO:0003723">
    <property type="term" value="F:RNA binding"/>
    <property type="evidence" value="ECO:0007669"/>
    <property type="project" value="TreeGrafter"/>
</dbReference>
<proteinExistence type="predicted"/>
<dbReference type="EMBL" id="JAHRHJ020003813">
    <property type="protein sequence ID" value="KAH9287751.1"/>
    <property type="molecule type" value="Genomic_DNA"/>
</dbReference>
<feature type="region of interest" description="Disordered" evidence="3">
    <location>
        <begin position="158"/>
        <end position="234"/>
    </location>
</feature>
<dbReference type="GO" id="GO:0000290">
    <property type="term" value="P:deadenylation-dependent decapping of nuclear-transcribed mRNA"/>
    <property type="evidence" value="ECO:0007669"/>
    <property type="project" value="InterPro"/>
</dbReference>
<accession>A0AA38BNI5</accession>
<dbReference type="InterPro" id="IPR039900">
    <property type="entry name" value="Pat1-like"/>
</dbReference>
<evidence type="ECO:0000256" key="2">
    <source>
        <dbReference type="ARBA" id="ARBA00022490"/>
    </source>
</evidence>
<feature type="compositionally biased region" description="Polar residues" evidence="3">
    <location>
        <begin position="159"/>
        <end position="169"/>
    </location>
</feature>
<evidence type="ECO:0000256" key="3">
    <source>
        <dbReference type="SAM" id="MobiDB-lite"/>
    </source>
</evidence>
<dbReference type="AlphaFoldDB" id="A0AA38BNI5"/>
<dbReference type="GO" id="GO:0033962">
    <property type="term" value="P:P-body assembly"/>
    <property type="evidence" value="ECO:0007669"/>
    <property type="project" value="TreeGrafter"/>
</dbReference>
<comment type="caution">
    <text evidence="4">The sequence shown here is derived from an EMBL/GenBank/DDBJ whole genome shotgun (WGS) entry which is preliminary data.</text>
</comment>
<keyword evidence="5" id="KW-1185">Reference proteome</keyword>
<reference evidence="4 5" key="1">
    <citation type="journal article" date="2021" name="Nat. Plants">
        <title>The Taxus genome provides insights into paclitaxel biosynthesis.</title>
        <authorList>
            <person name="Xiong X."/>
            <person name="Gou J."/>
            <person name="Liao Q."/>
            <person name="Li Y."/>
            <person name="Zhou Q."/>
            <person name="Bi G."/>
            <person name="Li C."/>
            <person name="Du R."/>
            <person name="Wang X."/>
            <person name="Sun T."/>
            <person name="Guo L."/>
            <person name="Liang H."/>
            <person name="Lu P."/>
            <person name="Wu Y."/>
            <person name="Zhang Z."/>
            <person name="Ro D.K."/>
            <person name="Shang Y."/>
            <person name="Huang S."/>
            <person name="Yan J."/>
        </authorList>
    </citation>
    <scope>NUCLEOTIDE SEQUENCE [LARGE SCALE GENOMIC DNA]</scope>
    <source>
        <strain evidence="4">Ta-2019</strain>
    </source>
</reference>
<dbReference type="PANTHER" id="PTHR21551">
    <property type="entry name" value="TOPOISOMERASE II-ASSOCIATED PROTEIN PAT1"/>
    <property type="match status" value="1"/>
</dbReference>
<protein>
    <recommendedName>
        <fullName evidence="6">Topoisomerase II-associated protein PAT1</fullName>
    </recommendedName>
</protein>
<gene>
    <name evidence="4" type="ORF">KI387_031868</name>
</gene>
<feature type="compositionally biased region" description="Polar residues" evidence="3">
    <location>
        <begin position="207"/>
        <end position="226"/>
    </location>
</feature>
<feature type="compositionally biased region" description="Polar residues" evidence="3">
    <location>
        <begin position="485"/>
        <end position="495"/>
    </location>
</feature>
<evidence type="ECO:0000256" key="1">
    <source>
        <dbReference type="ARBA" id="ARBA00004201"/>
    </source>
</evidence>
<dbReference type="Proteomes" id="UP000824469">
    <property type="component" value="Unassembled WGS sequence"/>
</dbReference>
<name>A0AA38BNI5_TAXCH</name>
<dbReference type="PANTHER" id="PTHR21551:SF0">
    <property type="entry name" value="PROTEIN ASSOCIATED WITH TOPO II RELATED-1, ISOFORM A"/>
    <property type="match status" value="1"/>
</dbReference>
<organism evidence="4 5">
    <name type="scientific">Taxus chinensis</name>
    <name type="common">Chinese yew</name>
    <name type="synonym">Taxus wallichiana var. chinensis</name>
    <dbReference type="NCBI Taxonomy" id="29808"/>
    <lineage>
        <taxon>Eukaryota</taxon>
        <taxon>Viridiplantae</taxon>
        <taxon>Streptophyta</taxon>
        <taxon>Embryophyta</taxon>
        <taxon>Tracheophyta</taxon>
        <taxon>Spermatophyta</taxon>
        <taxon>Pinopsida</taxon>
        <taxon>Pinidae</taxon>
        <taxon>Conifers II</taxon>
        <taxon>Cupressales</taxon>
        <taxon>Taxaceae</taxon>
        <taxon>Taxus</taxon>
    </lineage>
</organism>
<keyword evidence="2" id="KW-0963">Cytoplasm</keyword>